<protein>
    <submittedName>
        <fullName evidence="1">Uncharacterized protein</fullName>
    </submittedName>
</protein>
<reference evidence="1" key="1">
    <citation type="journal article" date="2021" name="Proc. Natl. Acad. Sci. U.S.A.">
        <title>A Catalog of Tens of Thousands of Viruses from Human Metagenomes Reveals Hidden Associations with Chronic Diseases.</title>
        <authorList>
            <person name="Tisza M.J."/>
            <person name="Buck C.B."/>
        </authorList>
    </citation>
    <scope>NUCLEOTIDE SEQUENCE</scope>
    <source>
        <strain evidence="1">CtGFb30</strain>
    </source>
</reference>
<dbReference type="EMBL" id="BK014893">
    <property type="protein sequence ID" value="DAD81038.1"/>
    <property type="molecule type" value="Genomic_DNA"/>
</dbReference>
<accession>A0A8S5MFK2</accession>
<sequence>MNLKQLTYKLQAALNQRGEHYKVNQLQHYSERLGRMVTKYVLEKAETDETGKHVSTRVLETYSMADVVKTLAKIYSG</sequence>
<organism evidence="1">
    <name type="scientific">Siphoviridae sp. ctGFb30</name>
    <dbReference type="NCBI Taxonomy" id="2826219"/>
    <lineage>
        <taxon>Viruses</taxon>
        <taxon>Duplodnaviria</taxon>
        <taxon>Heunggongvirae</taxon>
        <taxon>Uroviricota</taxon>
        <taxon>Caudoviricetes</taxon>
    </lineage>
</organism>
<evidence type="ECO:0000313" key="1">
    <source>
        <dbReference type="EMBL" id="DAD81038.1"/>
    </source>
</evidence>
<proteinExistence type="predicted"/>
<name>A0A8S5MFK2_9CAUD</name>